<comment type="caution">
    <text evidence="1">The sequence shown here is derived from an EMBL/GenBank/DDBJ whole genome shotgun (WGS) entry which is preliminary data.</text>
</comment>
<sequence>MHGSPTRPLAALVTLAVPLAAIALTGCVSPEPPPVSTGLSDSAGALLPVVSRDRPLQPELSPPLRMARYTLVNTAPRADQLDLLRQVIDIRIPDHLNPSVQDAMIHVLRRSGYRLCPAPEGVQVLYAHPLPAAHYRLGPITVGNALLALAGPAWQVEIDERARRICFSATSLAGGRE</sequence>
<dbReference type="Proteomes" id="UP000037931">
    <property type="component" value="Unassembled WGS sequence"/>
</dbReference>
<dbReference type="PROSITE" id="PS51257">
    <property type="entry name" value="PROKAR_LIPOPROTEIN"/>
    <property type="match status" value="1"/>
</dbReference>
<reference evidence="1 2" key="1">
    <citation type="journal article" date="2015" name="PLoS ONE">
        <title>Rice-Infecting Pseudomonas Genomes Are Highly Accessorized and Harbor Multiple Putative Virulence Mechanisms to Cause Sheath Brown Rot.</title>
        <authorList>
            <person name="Quibod I.L."/>
            <person name="Grande G."/>
            <person name="Oreiro E.G."/>
            <person name="Borja F.N."/>
            <person name="Dossa G.S."/>
            <person name="Mauleon R."/>
            <person name="Cruz C.V."/>
            <person name="Oliva R."/>
        </authorList>
    </citation>
    <scope>NUCLEOTIDE SEQUENCE [LARGE SCALE GENOMIC DNA]</scope>
    <source>
        <strain evidence="1 2">IRRI 6609</strain>
    </source>
</reference>
<dbReference type="EMBL" id="JSYZ01000011">
    <property type="protein sequence ID" value="KPA90102.1"/>
    <property type="molecule type" value="Genomic_DNA"/>
</dbReference>
<dbReference type="STRING" id="50340.PF66_03235"/>
<dbReference type="InterPro" id="IPR022260">
    <property type="entry name" value="Integr_conj_element_PilL"/>
</dbReference>
<dbReference type="NCBIfam" id="TIGR03748">
    <property type="entry name" value="conj_PilL"/>
    <property type="match status" value="1"/>
</dbReference>
<dbReference type="RefSeq" id="WP_054063218.1">
    <property type="nucleotide sequence ID" value="NZ_JSYZ01000011.1"/>
</dbReference>
<dbReference type="AlphaFoldDB" id="A0A0N0VJC2"/>
<evidence type="ECO:0000313" key="1">
    <source>
        <dbReference type="EMBL" id="KPA90102.1"/>
    </source>
</evidence>
<proteinExistence type="predicted"/>
<gene>
    <name evidence="1" type="ORF">PF66_03235</name>
</gene>
<dbReference type="OrthoDB" id="8527469at2"/>
<dbReference type="PATRIC" id="fig|50340.43.peg.532"/>
<accession>A0A0N0VJC2</accession>
<name>A0A0N0VJC2_9PSED</name>
<organism evidence="1 2">
    <name type="scientific">Pseudomonas asplenii</name>
    <dbReference type="NCBI Taxonomy" id="53407"/>
    <lineage>
        <taxon>Bacteria</taxon>
        <taxon>Pseudomonadati</taxon>
        <taxon>Pseudomonadota</taxon>
        <taxon>Gammaproteobacteria</taxon>
        <taxon>Pseudomonadales</taxon>
        <taxon>Pseudomonadaceae</taxon>
        <taxon>Pseudomonas</taxon>
    </lineage>
</organism>
<keyword evidence="2" id="KW-1185">Reference proteome</keyword>
<evidence type="ECO:0000313" key="2">
    <source>
        <dbReference type="Proteomes" id="UP000037931"/>
    </source>
</evidence>
<protein>
    <submittedName>
        <fullName evidence="1">Conjugative transfer region protein, TIGR03748 family</fullName>
    </submittedName>
</protein>